<feature type="transmembrane region" description="Helical" evidence="9">
    <location>
        <begin position="346"/>
        <end position="366"/>
    </location>
</feature>
<name>A0ABX0UQS1_9BACT</name>
<comment type="caution">
    <text evidence="11">The sequence shown here is derived from an EMBL/GenBank/DDBJ whole genome shotgun (WGS) entry which is preliminary data.</text>
</comment>
<evidence type="ECO:0000256" key="8">
    <source>
        <dbReference type="ARBA" id="ARBA00023012"/>
    </source>
</evidence>
<keyword evidence="7" id="KW-0067">ATP-binding</keyword>
<keyword evidence="6 11" id="KW-0418">Kinase</keyword>
<dbReference type="Proteomes" id="UP001179181">
    <property type="component" value="Unassembled WGS sequence"/>
</dbReference>
<protein>
    <recommendedName>
        <fullName evidence="2">histidine kinase</fullName>
        <ecNumber evidence="2">2.7.13.3</ecNumber>
    </recommendedName>
</protein>
<dbReference type="InterPro" id="IPR003661">
    <property type="entry name" value="HisK_dim/P_dom"/>
</dbReference>
<dbReference type="InterPro" id="IPR036890">
    <property type="entry name" value="HATPase_C_sf"/>
</dbReference>
<evidence type="ECO:0000313" key="12">
    <source>
        <dbReference type="Proteomes" id="UP001179181"/>
    </source>
</evidence>
<dbReference type="InterPro" id="IPR004358">
    <property type="entry name" value="Sig_transdc_His_kin-like_C"/>
</dbReference>
<evidence type="ECO:0000256" key="6">
    <source>
        <dbReference type="ARBA" id="ARBA00022777"/>
    </source>
</evidence>
<evidence type="ECO:0000256" key="4">
    <source>
        <dbReference type="ARBA" id="ARBA00022679"/>
    </source>
</evidence>
<keyword evidence="12" id="KW-1185">Reference proteome</keyword>
<dbReference type="EMBL" id="JAASQJ010000005">
    <property type="protein sequence ID" value="NIJ55321.1"/>
    <property type="molecule type" value="Genomic_DNA"/>
</dbReference>
<proteinExistence type="predicted"/>
<dbReference type="SMART" id="SM00387">
    <property type="entry name" value="HATPase_c"/>
    <property type="match status" value="1"/>
</dbReference>
<keyword evidence="9" id="KW-0812">Transmembrane</keyword>
<dbReference type="Gene3D" id="1.10.287.130">
    <property type="match status" value="1"/>
</dbReference>
<evidence type="ECO:0000256" key="9">
    <source>
        <dbReference type="SAM" id="Phobius"/>
    </source>
</evidence>
<dbReference type="Pfam" id="PF13424">
    <property type="entry name" value="TPR_12"/>
    <property type="match status" value="1"/>
</dbReference>
<dbReference type="InterPro" id="IPR011990">
    <property type="entry name" value="TPR-like_helical_dom_sf"/>
</dbReference>
<keyword evidence="9" id="KW-0472">Membrane</keyword>
<dbReference type="Gene3D" id="1.25.40.10">
    <property type="entry name" value="Tetratricopeptide repeat domain"/>
    <property type="match status" value="2"/>
</dbReference>
<dbReference type="SMART" id="SM00388">
    <property type="entry name" value="HisKA"/>
    <property type="match status" value="1"/>
</dbReference>
<gene>
    <name evidence="11" type="ORF">FHS68_004510</name>
</gene>
<dbReference type="Gene3D" id="3.30.565.10">
    <property type="entry name" value="Histidine kinase-like ATPase, C-terminal domain"/>
    <property type="match status" value="1"/>
</dbReference>
<dbReference type="SMART" id="SM00028">
    <property type="entry name" value="TPR"/>
    <property type="match status" value="3"/>
</dbReference>
<dbReference type="EC" id="2.7.13.3" evidence="2"/>
<comment type="catalytic activity">
    <reaction evidence="1">
        <text>ATP + protein L-histidine = ADP + protein N-phospho-L-histidine.</text>
        <dbReference type="EC" id="2.7.13.3"/>
    </reaction>
</comment>
<dbReference type="InterPro" id="IPR003594">
    <property type="entry name" value="HATPase_dom"/>
</dbReference>
<dbReference type="PRINTS" id="PR00344">
    <property type="entry name" value="BCTRLSENSOR"/>
</dbReference>
<dbReference type="PANTHER" id="PTHR42878">
    <property type="entry name" value="TWO-COMPONENT HISTIDINE KINASE"/>
    <property type="match status" value="1"/>
</dbReference>
<feature type="domain" description="Histidine kinase" evidence="10">
    <location>
        <begin position="406"/>
        <end position="621"/>
    </location>
</feature>
<evidence type="ECO:0000259" key="10">
    <source>
        <dbReference type="PROSITE" id="PS50109"/>
    </source>
</evidence>
<organism evidence="11 12">
    <name type="scientific">Dyadobacter arcticus</name>
    <dbReference type="NCBI Taxonomy" id="1078754"/>
    <lineage>
        <taxon>Bacteria</taxon>
        <taxon>Pseudomonadati</taxon>
        <taxon>Bacteroidota</taxon>
        <taxon>Cytophagia</taxon>
        <taxon>Cytophagales</taxon>
        <taxon>Spirosomataceae</taxon>
        <taxon>Dyadobacter</taxon>
    </lineage>
</organism>
<evidence type="ECO:0000256" key="3">
    <source>
        <dbReference type="ARBA" id="ARBA00022553"/>
    </source>
</evidence>
<keyword evidence="4" id="KW-0808">Transferase</keyword>
<dbReference type="InterPro" id="IPR050351">
    <property type="entry name" value="BphY/WalK/GraS-like"/>
</dbReference>
<dbReference type="SUPFAM" id="SSF55874">
    <property type="entry name" value="ATPase domain of HSP90 chaperone/DNA topoisomerase II/histidine kinase"/>
    <property type="match status" value="1"/>
</dbReference>
<dbReference type="GO" id="GO:0016301">
    <property type="term" value="F:kinase activity"/>
    <property type="evidence" value="ECO:0007669"/>
    <property type="project" value="UniProtKB-KW"/>
</dbReference>
<evidence type="ECO:0000256" key="7">
    <source>
        <dbReference type="ARBA" id="ARBA00022840"/>
    </source>
</evidence>
<evidence type="ECO:0000256" key="5">
    <source>
        <dbReference type="ARBA" id="ARBA00022741"/>
    </source>
</evidence>
<dbReference type="InterPro" id="IPR036097">
    <property type="entry name" value="HisK_dim/P_sf"/>
</dbReference>
<dbReference type="SUPFAM" id="SSF48452">
    <property type="entry name" value="TPR-like"/>
    <property type="match status" value="2"/>
</dbReference>
<dbReference type="PROSITE" id="PS50109">
    <property type="entry name" value="HIS_KIN"/>
    <property type="match status" value="1"/>
</dbReference>
<keyword evidence="8" id="KW-0902">Two-component regulatory system</keyword>
<dbReference type="SUPFAM" id="SSF47384">
    <property type="entry name" value="Homodimeric domain of signal transducing histidine kinase"/>
    <property type="match status" value="1"/>
</dbReference>
<dbReference type="CDD" id="cd00082">
    <property type="entry name" value="HisKA"/>
    <property type="match status" value="1"/>
</dbReference>
<keyword evidence="3" id="KW-0597">Phosphoprotein</keyword>
<evidence type="ECO:0000313" key="11">
    <source>
        <dbReference type="EMBL" id="NIJ55321.1"/>
    </source>
</evidence>
<reference evidence="11 12" key="1">
    <citation type="submission" date="2020-03" db="EMBL/GenBank/DDBJ databases">
        <title>Genomic Encyclopedia of Type Strains, Phase IV (KMG-IV): sequencing the most valuable type-strain genomes for metagenomic binning, comparative biology and taxonomic classification.</title>
        <authorList>
            <person name="Goeker M."/>
        </authorList>
    </citation>
    <scope>NUCLEOTIDE SEQUENCE [LARGE SCALE GENOMIC DNA]</scope>
    <source>
        <strain evidence="11 12">DSM 102865</strain>
    </source>
</reference>
<dbReference type="RefSeq" id="WP_167274969.1">
    <property type="nucleotide sequence ID" value="NZ_JAASQJ010000005.1"/>
</dbReference>
<dbReference type="Pfam" id="PF02518">
    <property type="entry name" value="HATPase_c"/>
    <property type="match status" value="1"/>
</dbReference>
<sequence>MKTRFLCAILLLLTVQTTFGQVEIIRKLKQTLPQIKDSVQYVDALNKISLLFYEQNIDSTFYYALQSRDIAVRLEYAKGTADANNNLGIAHDIKGNLQLALRYYNIAYNQYTAIGDSSNIVQTLMNVAMVYNISGKDEKALSNFRQALSIGNKIVHDSITSFAIYNYMLLYPENFKGEVRDKNIRRARAIALKYNDVRMQQAIDQLQANDHIANNQREKGIKLLKETLARSLQMKLFFFSMDIMIQLGDLYLEMEPVTAIEYYEQALGITKQKGYRVYARVISEKLFDYYDARKDTAKAYVYSQQLVKLYEEQAELDKNSGIDYIEYAVKDQELRSEQDKSLYKSWLLRLFIAVCSLTLLSILFLWRNGRLTKKTNAVLKMQFRQLESTTDALELSNQNYAKVIKIVAHDLRNPIGAINGISTLMLEDDLSAEERKEFVQLIYESSNSCIKLIGDLLATDFNFKESELRKEKIRIGEFLQQIITLLIFRANEKNQRLILKDNVEIEILADRDRLLRVVNNLVVNAIKFSPTGESIEVSTRQTVEGIIISVKDNGLGIPTEVADNIFDPFTASKRTGTAGEQPFGLGLYISKQIVEAHHGKIWFESEPGKGTTFFVLIPPNTTPNTTQNQFPLASANG</sequence>
<keyword evidence="5" id="KW-0547">Nucleotide-binding</keyword>
<accession>A0ABX0UQS1</accession>
<dbReference type="Pfam" id="PF00512">
    <property type="entry name" value="HisKA"/>
    <property type="match status" value="1"/>
</dbReference>
<dbReference type="InterPro" id="IPR019734">
    <property type="entry name" value="TPR_rpt"/>
</dbReference>
<dbReference type="PANTHER" id="PTHR42878:SF7">
    <property type="entry name" value="SENSOR HISTIDINE KINASE GLRK"/>
    <property type="match status" value="1"/>
</dbReference>
<evidence type="ECO:0000256" key="1">
    <source>
        <dbReference type="ARBA" id="ARBA00000085"/>
    </source>
</evidence>
<dbReference type="CDD" id="cd00075">
    <property type="entry name" value="HATPase"/>
    <property type="match status" value="1"/>
</dbReference>
<evidence type="ECO:0000256" key="2">
    <source>
        <dbReference type="ARBA" id="ARBA00012438"/>
    </source>
</evidence>
<dbReference type="InterPro" id="IPR005467">
    <property type="entry name" value="His_kinase_dom"/>
</dbReference>
<keyword evidence="9" id="KW-1133">Transmembrane helix</keyword>